<dbReference type="EMBL" id="AP018732">
    <property type="protein sequence ID" value="BBE42192.1"/>
    <property type="molecule type" value="Genomic_DNA"/>
</dbReference>
<dbReference type="Pfam" id="PF00571">
    <property type="entry name" value="CBS"/>
    <property type="match status" value="1"/>
</dbReference>
<dbReference type="GeneID" id="55584615"/>
<dbReference type="InterPro" id="IPR046342">
    <property type="entry name" value="CBS_dom_sf"/>
</dbReference>
<accession>A0A4P2VFX3</accession>
<sequence length="264" mass="28085">MHVDAAVADVISGSPNAPLRLGPEAAVIEAAVALAVAKESLVVIQKSPPLIVGGYNVLSVVHGSKNPWPALYRTRAADVAWTPVYARPEERIDDALDRMRSAGQYNALVMEGDSISGLLTTLDLMRFLHGTGALRGIAPRGSAAIAADPDTSLGGAIHVMMGRGIRRLLLSGTEFSVSDHSLMRGALDGGLLLRLRDDPEKALSDPVTRYGYVLERPVVLPEGADAQEAAELILRAEDRVAVTEDRGTILTPWDLSVRSLLGSR</sequence>
<keyword evidence="3" id="KW-1185">Reference proteome</keyword>
<dbReference type="SUPFAM" id="SSF54631">
    <property type="entry name" value="CBS-domain pair"/>
    <property type="match status" value="1"/>
</dbReference>
<feature type="domain" description="CBS" evidence="1">
    <location>
        <begin position="78"/>
        <end position="129"/>
    </location>
</feature>
<dbReference type="KEGG" id="ccai:NAS2_0803"/>
<evidence type="ECO:0000259" key="1">
    <source>
        <dbReference type="Pfam" id="PF00571"/>
    </source>
</evidence>
<evidence type="ECO:0000313" key="2">
    <source>
        <dbReference type="EMBL" id="BBE42192.1"/>
    </source>
</evidence>
<protein>
    <recommendedName>
        <fullName evidence="1">CBS domain-containing protein</fullName>
    </recommendedName>
</protein>
<name>A0A4P2VFX3_9ARCH</name>
<proteinExistence type="predicted"/>
<organism evidence="2 3">
    <name type="scientific">Conexivisphaera calida</name>
    <dbReference type="NCBI Taxonomy" id="1874277"/>
    <lineage>
        <taxon>Archaea</taxon>
        <taxon>Nitrososphaerota</taxon>
        <taxon>Conexivisphaeria</taxon>
        <taxon>Conexivisphaerales</taxon>
        <taxon>Conexivisphaeraceae</taxon>
        <taxon>Conexivisphaera</taxon>
    </lineage>
</organism>
<gene>
    <name evidence="2" type="ORF">NAS2_0803</name>
</gene>
<dbReference type="Proteomes" id="UP000509448">
    <property type="component" value="Chromosome"/>
</dbReference>
<dbReference type="RefSeq" id="WP_174448450.1">
    <property type="nucleotide sequence ID" value="NZ_AP018732.1"/>
</dbReference>
<evidence type="ECO:0000313" key="3">
    <source>
        <dbReference type="Proteomes" id="UP000509448"/>
    </source>
</evidence>
<reference evidence="2 3" key="1">
    <citation type="journal article" date="2019" name="ISME J.">
        <title>Isolation and characterization of a thermophilic sulfur- and iron-reducing thaumarchaeote from a terrestrial acidic hot spring.</title>
        <authorList>
            <person name="Kato S."/>
            <person name="Itoh T."/>
            <person name="Yuki M."/>
            <person name="Nagamori M."/>
            <person name="Ohnishi M."/>
            <person name="Uematsu K."/>
            <person name="Suzuki K."/>
            <person name="Takashina T."/>
            <person name="Ohkuma M."/>
        </authorList>
    </citation>
    <scope>NUCLEOTIDE SEQUENCE [LARGE SCALE GENOMIC DNA]</scope>
    <source>
        <strain evidence="2 3">NAS-02</strain>
    </source>
</reference>
<dbReference type="InterPro" id="IPR000644">
    <property type="entry name" value="CBS_dom"/>
</dbReference>
<dbReference type="Gene3D" id="3.10.580.10">
    <property type="entry name" value="CBS-domain"/>
    <property type="match status" value="1"/>
</dbReference>
<dbReference type="AlphaFoldDB" id="A0A4P2VFX3"/>